<evidence type="ECO:0000256" key="4">
    <source>
        <dbReference type="ARBA" id="ARBA00022737"/>
    </source>
</evidence>
<dbReference type="FunFam" id="2.130.10.10:FF:000923">
    <property type="entry name" value="Protein transport protein (LST8), putative"/>
    <property type="match status" value="1"/>
</dbReference>
<feature type="region of interest" description="Disordered" evidence="6">
    <location>
        <begin position="576"/>
        <end position="614"/>
    </location>
</feature>
<dbReference type="Pfam" id="PF06687">
    <property type="entry name" value="SUR7"/>
    <property type="match status" value="1"/>
</dbReference>
<dbReference type="PRINTS" id="PR00320">
    <property type="entry name" value="GPROTEINBRPT"/>
</dbReference>
<evidence type="ECO:0000256" key="6">
    <source>
        <dbReference type="SAM" id="MobiDB-lite"/>
    </source>
</evidence>
<keyword evidence="3 5" id="KW-0853">WD repeat</keyword>
<feature type="repeat" description="WD" evidence="5">
    <location>
        <begin position="358"/>
        <end position="399"/>
    </location>
</feature>
<dbReference type="PROSITE" id="PS50294">
    <property type="entry name" value="WD_REPEATS_REGION"/>
    <property type="match status" value="4"/>
</dbReference>
<accession>A0A225AKZ3</accession>
<dbReference type="PROSITE" id="PS50082">
    <property type="entry name" value="WD_REPEATS_2"/>
    <property type="match status" value="4"/>
</dbReference>
<dbReference type="GO" id="GO:0031931">
    <property type="term" value="C:TORC1 complex"/>
    <property type="evidence" value="ECO:0007669"/>
    <property type="project" value="InterPro"/>
</dbReference>
<dbReference type="RefSeq" id="XP_020119095.1">
    <property type="nucleotide sequence ID" value="XM_020268239.1"/>
</dbReference>
<comment type="similarity">
    <text evidence="1">Belongs to the WD repeat LST8 family.</text>
</comment>
<feature type="region of interest" description="Disordered" evidence="6">
    <location>
        <begin position="522"/>
        <end position="560"/>
    </location>
</feature>
<dbReference type="GeneID" id="31005258"/>
<keyword evidence="7" id="KW-1133">Transmembrane helix</keyword>
<dbReference type="InterPro" id="IPR011047">
    <property type="entry name" value="Quinoprotein_ADH-like_sf"/>
</dbReference>
<dbReference type="OrthoDB" id="400at2759"/>
<dbReference type="SMART" id="SM00320">
    <property type="entry name" value="WD40"/>
    <property type="match status" value="6"/>
</dbReference>
<dbReference type="SUPFAM" id="SSF50998">
    <property type="entry name" value="Quinoprotein alcohol dehydrogenase-like"/>
    <property type="match status" value="1"/>
</dbReference>
<dbReference type="GO" id="GO:0005886">
    <property type="term" value="C:plasma membrane"/>
    <property type="evidence" value="ECO:0007669"/>
    <property type="project" value="InterPro"/>
</dbReference>
<dbReference type="InterPro" id="IPR015943">
    <property type="entry name" value="WD40/YVTN_repeat-like_dom_sf"/>
</dbReference>
<evidence type="ECO:0000256" key="2">
    <source>
        <dbReference type="ARBA" id="ARBA00018867"/>
    </source>
</evidence>
<comment type="caution">
    <text evidence="8">The sequence shown here is derived from an EMBL/GenBank/DDBJ whole genome shotgun (WGS) entry which is preliminary data.</text>
</comment>
<organism evidence="8 9">
    <name type="scientific">Talaromyces atroroseus</name>
    <dbReference type="NCBI Taxonomy" id="1441469"/>
    <lineage>
        <taxon>Eukaryota</taxon>
        <taxon>Fungi</taxon>
        <taxon>Dikarya</taxon>
        <taxon>Ascomycota</taxon>
        <taxon>Pezizomycotina</taxon>
        <taxon>Eurotiomycetes</taxon>
        <taxon>Eurotiomycetidae</taxon>
        <taxon>Eurotiales</taxon>
        <taxon>Trichocomaceae</taxon>
        <taxon>Talaromyces</taxon>
        <taxon>Talaromyces sect. Trachyspermi</taxon>
    </lineage>
</organism>
<keyword evidence="4" id="KW-0677">Repeat</keyword>
<evidence type="ECO:0000256" key="1">
    <source>
        <dbReference type="ARBA" id="ARBA00009890"/>
    </source>
</evidence>
<dbReference type="InterPro" id="IPR037588">
    <property type="entry name" value="MLST8"/>
</dbReference>
<dbReference type="InterPro" id="IPR009571">
    <property type="entry name" value="SUR7/Rim9-like_fungi"/>
</dbReference>
<dbReference type="PANTHER" id="PTHR19842">
    <property type="entry name" value="G BETA-LIKE PROTEIN GBL"/>
    <property type="match status" value="1"/>
</dbReference>
<evidence type="ECO:0000256" key="5">
    <source>
        <dbReference type="PROSITE-ProRule" id="PRU00221"/>
    </source>
</evidence>
<feature type="compositionally biased region" description="Polar residues" evidence="6">
    <location>
        <begin position="523"/>
        <end position="560"/>
    </location>
</feature>
<feature type="repeat" description="WD" evidence="5">
    <location>
        <begin position="399"/>
        <end position="440"/>
    </location>
</feature>
<dbReference type="GO" id="GO:0031929">
    <property type="term" value="P:TOR signaling"/>
    <property type="evidence" value="ECO:0007669"/>
    <property type="project" value="InterPro"/>
</dbReference>
<dbReference type="STRING" id="1441469.A0A225AKZ3"/>
<protein>
    <recommendedName>
        <fullName evidence="2">Target of rapamycin complex subunit LST8</fullName>
    </recommendedName>
</protein>
<dbReference type="GO" id="GO:0032956">
    <property type="term" value="P:regulation of actin cytoskeleton organization"/>
    <property type="evidence" value="ECO:0007669"/>
    <property type="project" value="TreeGrafter"/>
</dbReference>
<sequence>MASPSLEKRADTSRRHSTVIWHRVVRSLIYLLAWIFLLLVVIGNLANKPVLRDTYFLYLDTANIIPESVPNSVFINSAARTIGLHDFYQVGLWDFCEGYDDAGITHCSHPKSLYWFDPVSIMLNELLAGATVAIPTEVTNDLSIARIASHWMFGLFITATVLTFVAIFVTPFATSRRPPQTVSSDEHVNEDIHPHRRPTFIFIRALPMAIFTFLIALFTIVASAIATVMFTIFANVFMNNTVDLNIHAYLGKRMLAFMWIASGLNLIARALPPIAHQRASRQSAQKTMSVILCTAGYDHTIRFWEALSGICSRTLQHGDSQVNRLCITPDKRYLAAAGHMNVKLFDIKSSNPNPVMTFEGHTNNITGVAFHCEGKWMVTSSEDGTVKVWDTRSGSLQRNYVHKAPVNDVVIHPNQGELISGDRAGTVRVWDLGESVCTHQLIPEDDVAVSSGNVYIWRMIQDTEVTRIVPVATFLAHKDYLTRVLLSPDVKHLATCSADHTAKIWNLDQSYPPAVAAAAAAASSQTNGHGTNGTANKNSNPPTINGVSSNGTASANRTTTSTDMAASDFSMVGSNQSLNPIPLLPGQQPSQQQQQQQNSFPTQPDGPPIDPSTGTLFLETTLSGHQRWVWDCAFSADSAYLVTVSSDHYARLWELASGTIIRQYSGHHRGSVCVALNDYSEPR</sequence>
<dbReference type="GO" id="GO:0031932">
    <property type="term" value="C:TORC2 complex"/>
    <property type="evidence" value="ECO:0007669"/>
    <property type="project" value="InterPro"/>
</dbReference>
<dbReference type="Pfam" id="PF00400">
    <property type="entry name" value="WD40"/>
    <property type="match status" value="5"/>
</dbReference>
<dbReference type="Gene3D" id="2.130.10.10">
    <property type="entry name" value="YVTN repeat-like/Quinoprotein amine dehydrogenase"/>
    <property type="match status" value="2"/>
</dbReference>
<feature type="transmembrane region" description="Helical" evidence="7">
    <location>
        <begin position="151"/>
        <end position="173"/>
    </location>
</feature>
<reference evidence="8 9" key="1">
    <citation type="submission" date="2015-06" db="EMBL/GenBank/DDBJ databases">
        <title>Talaromyces atroroseus IBT 11181 draft genome.</title>
        <authorList>
            <person name="Rasmussen K.B."/>
            <person name="Rasmussen S."/>
            <person name="Petersen B."/>
            <person name="Sicheritz-Ponten T."/>
            <person name="Mortensen U.H."/>
            <person name="Thrane U."/>
        </authorList>
    </citation>
    <scope>NUCLEOTIDE SEQUENCE [LARGE SCALE GENOMIC DNA]</scope>
    <source>
        <strain evidence="8 9">IBT 11181</strain>
    </source>
</reference>
<dbReference type="InterPro" id="IPR001680">
    <property type="entry name" value="WD40_rpt"/>
</dbReference>
<evidence type="ECO:0000313" key="8">
    <source>
        <dbReference type="EMBL" id="OKL58974.1"/>
    </source>
</evidence>
<dbReference type="CDD" id="cd00200">
    <property type="entry name" value="WD40"/>
    <property type="match status" value="1"/>
</dbReference>
<feature type="compositionally biased region" description="Low complexity" evidence="6">
    <location>
        <begin position="580"/>
        <end position="603"/>
    </location>
</feature>
<evidence type="ECO:0000256" key="7">
    <source>
        <dbReference type="SAM" id="Phobius"/>
    </source>
</evidence>
<proteinExistence type="inferred from homology"/>
<feature type="transmembrane region" description="Helical" evidence="7">
    <location>
        <begin position="24"/>
        <end position="46"/>
    </location>
</feature>
<feature type="transmembrane region" description="Helical" evidence="7">
    <location>
        <begin position="205"/>
        <end position="234"/>
    </location>
</feature>
<keyword evidence="7" id="KW-0812">Transmembrane</keyword>
<dbReference type="EMBL" id="LFMY01000008">
    <property type="protein sequence ID" value="OKL58974.1"/>
    <property type="molecule type" value="Genomic_DNA"/>
</dbReference>
<evidence type="ECO:0000256" key="3">
    <source>
        <dbReference type="ARBA" id="ARBA00022574"/>
    </source>
</evidence>
<gene>
    <name evidence="8" type="ORF">UA08_05502</name>
</gene>
<feature type="repeat" description="WD" evidence="5">
    <location>
        <begin position="622"/>
        <end position="663"/>
    </location>
</feature>
<evidence type="ECO:0000313" key="9">
    <source>
        <dbReference type="Proteomes" id="UP000214365"/>
    </source>
</evidence>
<dbReference type="AlphaFoldDB" id="A0A225AKZ3"/>
<dbReference type="PANTHER" id="PTHR19842:SF0">
    <property type="entry name" value="TARGET OF RAPAMYCIN COMPLEX SUBUNIT LST8"/>
    <property type="match status" value="1"/>
</dbReference>
<dbReference type="InterPro" id="IPR019775">
    <property type="entry name" value="WD40_repeat_CS"/>
</dbReference>
<dbReference type="InterPro" id="IPR020472">
    <property type="entry name" value="WD40_PAC1"/>
</dbReference>
<name>A0A225AKZ3_TALAT</name>
<keyword evidence="7" id="KW-0472">Membrane</keyword>
<keyword evidence="9" id="KW-1185">Reference proteome</keyword>
<dbReference type="PROSITE" id="PS00678">
    <property type="entry name" value="WD_REPEATS_1"/>
    <property type="match status" value="3"/>
</dbReference>
<feature type="repeat" description="WD" evidence="5">
    <location>
        <begin position="474"/>
        <end position="515"/>
    </location>
</feature>
<dbReference type="Proteomes" id="UP000214365">
    <property type="component" value="Unassembled WGS sequence"/>
</dbReference>